<sequence length="65" mass="8170">MKETPYVNELRKVRNFFDENDVYTDVLFYVYTNHKYQVIVRQDYYNDFIIQLMKHRLLKSVEWTV</sequence>
<protein>
    <submittedName>
        <fullName evidence="1">Uncharacterized protein</fullName>
    </submittedName>
</protein>
<comment type="caution">
    <text evidence="1">The sequence shown here is derived from an EMBL/GenBank/DDBJ whole genome shotgun (WGS) entry which is preliminary data.</text>
</comment>
<dbReference type="EMBL" id="JACEOL010000062">
    <property type="protein sequence ID" value="MBA4603611.1"/>
    <property type="molecule type" value="Genomic_DNA"/>
</dbReference>
<reference evidence="1 2" key="1">
    <citation type="submission" date="2020-07" db="EMBL/GenBank/DDBJ databases">
        <title>Thermoactinomyces phylogeny.</title>
        <authorList>
            <person name="Dunlap C."/>
        </authorList>
    </citation>
    <scope>NUCLEOTIDE SEQUENCE [LARGE SCALE GENOMIC DNA]</scope>
    <source>
        <strain evidence="1 2">AMNI-1</strain>
    </source>
</reference>
<dbReference type="AlphaFoldDB" id="A0A7W1XUQ5"/>
<evidence type="ECO:0000313" key="1">
    <source>
        <dbReference type="EMBL" id="MBA4603611.1"/>
    </source>
</evidence>
<evidence type="ECO:0000313" key="2">
    <source>
        <dbReference type="Proteomes" id="UP000538292"/>
    </source>
</evidence>
<proteinExistence type="predicted"/>
<gene>
    <name evidence="1" type="ORF">H2C83_15170</name>
</gene>
<organism evidence="1 2">
    <name type="scientific">Thermoactinomyces mirandus</name>
    <dbReference type="NCBI Taxonomy" id="2756294"/>
    <lineage>
        <taxon>Bacteria</taxon>
        <taxon>Bacillati</taxon>
        <taxon>Bacillota</taxon>
        <taxon>Bacilli</taxon>
        <taxon>Bacillales</taxon>
        <taxon>Thermoactinomycetaceae</taxon>
        <taxon>Thermoactinomyces</taxon>
    </lineage>
</organism>
<accession>A0A7W1XUQ5</accession>
<name>A0A7W1XUQ5_9BACL</name>
<dbReference type="Proteomes" id="UP000538292">
    <property type="component" value="Unassembled WGS sequence"/>
</dbReference>
<keyword evidence="2" id="KW-1185">Reference proteome</keyword>